<feature type="domain" description="TRNA-binding" evidence="4">
    <location>
        <begin position="32"/>
        <end position="144"/>
    </location>
</feature>
<evidence type="ECO:0000256" key="3">
    <source>
        <dbReference type="PROSITE-ProRule" id="PRU00209"/>
    </source>
</evidence>
<evidence type="ECO:0000256" key="2">
    <source>
        <dbReference type="ARBA" id="ARBA00022884"/>
    </source>
</evidence>
<keyword evidence="1 3" id="KW-0820">tRNA-binding</keyword>
<comment type="caution">
    <text evidence="5">The sequence shown here is derived from an EMBL/GenBank/DDBJ whole genome shotgun (WGS) entry which is preliminary data.</text>
</comment>
<accession>A0A8H7ERX7</accession>
<dbReference type="Gene3D" id="2.40.50.140">
    <property type="entry name" value="Nucleic acid-binding proteins"/>
    <property type="match status" value="2"/>
</dbReference>
<dbReference type="InterPro" id="IPR012340">
    <property type="entry name" value="NA-bd_OB-fold"/>
</dbReference>
<evidence type="ECO:0000259" key="4">
    <source>
        <dbReference type="PROSITE" id="PS50886"/>
    </source>
</evidence>
<sequence>MLTSLCTRVGRPISLLRQYSTQNPVALTSDDLIHRVDLRVGKIVHVESHPTAEHLYIEQVSLDAESTETQRTIVSGLVKYIPRESLLGMLLAASQGDHVELLSPPSTSMLGERVQLLGQEPMGLADPVLKPKQRVFEQVAEYLRTDSSQRATYKGHVLVTSSGPVKCESITDGQIS</sequence>
<dbReference type="PANTHER" id="PTHR11586:SF33">
    <property type="entry name" value="AMINOACYL TRNA SYNTHASE COMPLEX-INTERACTING MULTIFUNCTIONAL PROTEIN 1"/>
    <property type="match status" value="1"/>
</dbReference>
<name>A0A8H7ERX7_9FUNG</name>
<dbReference type="OrthoDB" id="19141at2759"/>
<dbReference type="PANTHER" id="PTHR11586">
    <property type="entry name" value="TRNA-AMINOACYLATION COFACTOR ARC1 FAMILY MEMBER"/>
    <property type="match status" value="1"/>
</dbReference>
<dbReference type="SUPFAM" id="SSF50249">
    <property type="entry name" value="Nucleic acid-binding proteins"/>
    <property type="match status" value="1"/>
</dbReference>
<protein>
    <recommendedName>
        <fullName evidence="4">tRNA-binding domain-containing protein</fullName>
    </recommendedName>
</protein>
<reference evidence="5" key="1">
    <citation type="submission" date="2020-01" db="EMBL/GenBank/DDBJ databases">
        <title>Genome Sequencing of Three Apophysomyces-Like Fungal Strains Confirms a Novel Fungal Genus in the Mucoromycota with divergent Burkholderia-like Endosymbiotic Bacteria.</title>
        <authorList>
            <person name="Stajich J.E."/>
            <person name="Macias A.M."/>
            <person name="Carter-House D."/>
            <person name="Lovett B."/>
            <person name="Kasson L.R."/>
            <person name="Berry K."/>
            <person name="Grigoriev I."/>
            <person name="Chang Y."/>
            <person name="Spatafora J."/>
            <person name="Kasson M.T."/>
        </authorList>
    </citation>
    <scope>NUCLEOTIDE SEQUENCE</scope>
    <source>
        <strain evidence="5">NRRL A-21654</strain>
    </source>
</reference>
<dbReference type="AlphaFoldDB" id="A0A8H7ERX7"/>
<dbReference type="GO" id="GO:0000049">
    <property type="term" value="F:tRNA binding"/>
    <property type="evidence" value="ECO:0007669"/>
    <property type="project" value="UniProtKB-UniRule"/>
</dbReference>
<dbReference type="Proteomes" id="UP000605846">
    <property type="component" value="Unassembled WGS sequence"/>
</dbReference>
<organism evidence="5 6">
    <name type="scientific">Apophysomyces ossiformis</name>
    <dbReference type="NCBI Taxonomy" id="679940"/>
    <lineage>
        <taxon>Eukaryota</taxon>
        <taxon>Fungi</taxon>
        <taxon>Fungi incertae sedis</taxon>
        <taxon>Mucoromycota</taxon>
        <taxon>Mucoromycotina</taxon>
        <taxon>Mucoromycetes</taxon>
        <taxon>Mucorales</taxon>
        <taxon>Mucorineae</taxon>
        <taxon>Mucoraceae</taxon>
        <taxon>Apophysomyces</taxon>
    </lineage>
</organism>
<dbReference type="PROSITE" id="PS50886">
    <property type="entry name" value="TRBD"/>
    <property type="match status" value="1"/>
</dbReference>
<dbReference type="Pfam" id="PF01588">
    <property type="entry name" value="tRNA_bind"/>
    <property type="match status" value="1"/>
</dbReference>
<dbReference type="EMBL" id="JABAYA010000035">
    <property type="protein sequence ID" value="KAF7728549.1"/>
    <property type="molecule type" value="Genomic_DNA"/>
</dbReference>
<keyword evidence="6" id="KW-1185">Reference proteome</keyword>
<keyword evidence="2 3" id="KW-0694">RNA-binding</keyword>
<gene>
    <name evidence="5" type="ORF">EC973_005953</name>
</gene>
<evidence type="ECO:0000313" key="6">
    <source>
        <dbReference type="Proteomes" id="UP000605846"/>
    </source>
</evidence>
<evidence type="ECO:0000256" key="1">
    <source>
        <dbReference type="ARBA" id="ARBA00022555"/>
    </source>
</evidence>
<evidence type="ECO:0000313" key="5">
    <source>
        <dbReference type="EMBL" id="KAF7728549.1"/>
    </source>
</evidence>
<dbReference type="InterPro" id="IPR051270">
    <property type="entry name" value="Tyrosine-tRNA_ligase_regulator"/>
</dbReference>
<proteinExistence type="predicted"/>
<dbReference type="InterPro" id="IPR002547">
    <property type="entry name" value="tRNA-bd_dom"/>
</dbReference>